<dbReference type="Gene3D" id="3.40.50.300">
    <property type="entry name" value="P-loop containing nucleotide triphosphate hydrolases"/>
    <property type="match status" value="1"/>
</dbReference>
<dbReference type="OrthoDB" id="9989112at2759"/>
<accession>A0A150G9W3</accession>
<proteinExistence type="inferred from homology"/>
<evidence type="ECO:0000313" key="6">
    <source>
        <dbReference type="Proteomes" id="UP000075714"/>
    </source>
</evidence>
<dbReference type="AlphaFoldDB" id="A0A150G9W3"/>
<evidence type="ECO:0000256" key="3">
    <source>
        <dbReference type="ARBA" id="ARBA00022801"/>
    </source>
</evidence>
<dbReference type="PRINTS" id="PR00449">
    <property type="entry name" value="RASTRNSFRMNG"/>
</dbReference>
<evidence type="ECO:0000256" key="4">
    <source>
        <dbReference type="ARBA" id="ARBA00048098"/>
    </source>
</evidence>
<dbReference type="InterPro" id="IPR001806">
    <property type="entry name" value="Small_GTPase"/>
</dbReference>
<dbReference type="SMART" id="SM00173">
    <property type="entry name" value="RAS"/>
    <property type="match status" value="1"/>
</dbReference>
<dbReference type="STRING" id="33097.A0A150G9W3"/>
<evidence type="ECO:0000256" key="2">
    <source>
        <dbReference type="ARBA" id="ARBA00011984"/>
    </source>
</evidence>
<dbReference type="SUPFAM" id="SSF52540">
    <property type="entry name" value="P-loop containing nucleoside triphosphate hydrolases"/>
    <property type="match status" value="1"/>
</dbReference>
<dbReference type="InterPro" id="IPR051065">
    <property type="entry name" value="Ras-related_GTPase"/>
</dbReference>
<dbReference type="Proteomes" id="UP000075714">
    <property type="component" value="Unassembled WGS sequence"/>
</dbReference>
<name>A0A150G9W3_GONPE</name>
<comment type="similarity">
    <text evidence="1">Belongs to the small GTPase superfamily. Ras family.</text>
</comment>
<comment type="caution">
    <text evidence="5">The sequence shown here is derived from an EMBL/GenBank/DDBJ whole genome shotgun (WGS) entry which is preliminary data.</text>
</comment>
<organism evidence="5 6">
    <name type="scientific">Gonium pectorale</name>
    <name type="common">Green alga</name>
    <dbReference type="NCBI Taxonomy" id="33097"/>
    <lineage>
        <taxon>Eukaryota</taxon>
        <taxon>Viridiplantae</taxon>
        <taxon>Chlorophyta</taxon>
        <taxon>core chlorophytes</taxon>
        <taxon>Chlorophyceae</taxon>
        <taxon>CS clade</taxon>
        <taxon>Chlamydomonadales</taxon>
        <taxon>Volvocaceae</taxon>
        <taxon>Gonium</taxon>
    </lineage>
</organism>
<comment type="catalytic activity">
    <reaction evidence="4">
        <text>GTP + H2O = GDP + phosphate + H(+)</text>
        <dbReference type="Rhea" id="RHEA:19669"/>
        <dbReference type="ChEBI" id="CHEBI:15377"/>
        <dbReference type="ChEBI" id="CHEBI:15378"/>
        <dbReference type="ChEBI" id="CHEBI:37565"/>
        <dbReference type="ChEBI" id="CHEBI:43474"/>
        <dbReference type="ChEBI" id="CHEBI:58189"/>
        <dbReference type="EC" id="3.6.5.2"/>
    </reaction>
</comment>
<reference evidence="6" key="1">
    <citation type="journal article" date="2016" name="Nat. Commun.">
        <title>The Gonium pectorale genome demonstrates co-option of cell cycle regulation during the evolution of multicellularity.</title>
        <authorList>
            <person name="Hanschen E.R."/>
            <person name="Marriage T.N."/>
            <person name="Ferris P.J."/>
            <person name="Hamaji T."/>
            <person name="Toyoda A."/>
            <person name="Fujiyama A."/>
            <person name="Neme R."/>
            <person name="Noguchi H."/>
            <person name="Minakuchi Y."/>
            <person name="Suzuki M."/>
            <person name="Kawai-Toyooka H."/>
            <person name="Smith D.R."/>
            <person name="Sparks H."/>
            <person name="Anderson J."/>
            <person name="Bakaric R."/>
            <person name="Luria V."/>
            <person name="Karger A."/>
            <person name="Kirschner M.W."/>
            <person name="Durand P.M."/>
            <person name="Michod R.E."/>
            <person name="Nozaki H."/>
            <person name="Olson B.J."/>
        </authorList>
    </citation>
    <scope>NUCLEOTIDE SEQUENCE [LARGE SCALE GENOMIC DNA]</scope>
    <source>
        <strain evidence="6">NIES-2863</strain>
    </source>
</reference>
<dbReference type="GO" id="GO:0005525">
    <property type="term" value="F:GTP binding"/>
    <property type="evidence" value="ECO:0007669"/>
    <property type="project" value="InterPro"/>
</dbReference>
<dbReference type="InterPro" id="IPR027417">
    <property type="entry name" value="P-loop_NTPase"/>
</dbReference>
<keyword evidence="3" id="KW-0378">Hydrolase</keyword>
<protein>
    <recommendedName>
        <fullName evidence="2">small monomeric GTPase</fullName>
        <ecNumber evidence="2">3.6.5.2</ecNumber>
    </recommendedName>
</protein>
<dbReference type="SMART" id="SM00175">
    <property type="entry name" value="RAB"/>
    <property type="match status" value="1"/>
</dbReference>
<evidence type="ECO:0000313" key="5">
    <source>
        <dbReference type="EMBL" id="KXZ46634.1"/>
    </source>
</evidence>
<dbReference type="GO" id="GO:0003925">
    <property type="term" value="F:G protein activity"/>
    <property type="evidence" value="ECO:0007669"/>
    <property type="project" value="UniProtKB-EC"/>
</dbReference>
<dbReference type="Pfam" id="PF00071">
    <property type="entry name" value="Ras"/>
    <property type="match status" value="1"/>
</dbReference>
<sequence length="99" mass="10419">MREFDIYSTVEGAIKMVVANKVDLGSQRQVSSEEGHEFARRHGCLFVETSARANLAVAQAFEELLLKILDTPALLQTTAVGGVKLGAAPAGPQAGACSC</sequence>
<dbReference type="PROSITE" id="PS51419">
    <property type="entry name" value="RAB"/>
    <property type="match status" value="1"/>
</dbReference>
<evidence type="ECO:0000256" key="1">
    <source>
        <dbReference type="ARBA" id="ARBA00008344"/>
    </source>
</evidence>
<dbReference type="EMBL" id="LSYV01000043">
    <property type="protein sequence ID" value="KXZ46634.1"/>
    <property type="molecule type" value="Genomic_DNA"/>
</dbReference>
<dbReference type="EC" id="3.6.5.2" evidence="2"/>
<gene>
    <name evidence="5" type="ORF">GPECTOR_42g845</name>
</gene>
<keyword evidence="6" id="KW-1185">Reference proteome</keyword>
<dbReference type="PANTHER" id="PTHR45704">
    <property type="entry name" value="RAS-LIKE FAMILY MEMBER 11"/>
    <property type="match status" value="1"/>
</dbReference>